<dbReference type="Gene3D" id="3.40.30.10">
    <property type="entry name" value="Glutaredoxin"/>
    <property type="match status" value="1"/>
</dbReference>
<dbReference type="OrthoDB" id="9790554at2"/>
<evidence type="ECO:0000256" key="1">
    <source>
        <dbReference type="ARBA" id="ARBA00007198"/>
    </source>
</evidence>
<comment type="caution">
    <text evidence="5">The sequence shown here is derived from an EMBL/GenBank/DDBJ whole genome shotgun (WGS) entry which is preliminary data.</text>
</comment>
<dbReference type="Proteomes" id="UP000054742">
    <property type="component" value="Unassembled WGS sequence"/>
</dbReference>
<evidence type="ECO:0000256" key="4">
    <source>
        <dbReference type="RuleBase" id="RU362029"/>
    </source>
</evidence>
<dbReference type="NCBIfam" id="TIGR00014">
    <property type="entry name" value="arsC"/>
    <property type="match status" value="1"/>
</dbReference>
<dbReference type="Pfam" id="PF03960">
    <property type="entry name" value="ArsC"/>
    <property type="match status" value="1"/>
</dbReference>
<evidence type="ECO:0000256" key="2">
    <source>
        <dbReference type="ARBA" id="ARBA00023002"/>
    </source>
</evidence>
<proteinExistence type="inferred from homology"/>
<reference evidence="5 6" key="1">
    <citation type="submission" date="2015-11" db="EMBL/GenBank/DDBJ databases">
        <title>Genomic analysis of 38 Legionella species identifies large and diverse effector repertoires.</title>
        <authorList>
            <person name="Burstein D."/>
            <person name="Amaro F."/>
            <person name="Zusman T."/>
            <person name="Lifshitz Z."/>
            <person name="Cohen O."/>
            <person name="Gilbert J.A."/>
            <person name="Pupko T."/>
            <person name="Shuman H.A."/>
            <person name="Segal G."/>
        </authorList>
    </citation>
    <scope>NUCLEOTIDE SEQUENCE [LARGE SCALE GENOMIC DNA]</scope>
    <source>
        <strain evidence="5 6">ATCC 43878</strain>
    </source>
</reference>
<dbReference type="PANTHER" id="PTHR30041:SF4">
    <property type="entry name" value="ARSENATE REDUCTASE"/>
    <property type="match status" value="1"/>
</dbReference>
<accession>A0A0W0SUU7</accession>
<dbReference type="EMBL" id="LNXV01000002">
    <property type="protein sequence ID" value="KTC87120.1"/>
    <property type="molecule type" value="Genomic_DNA"/>
</dbReference>
<sequence length="138" mass="15845">MIDHCFIGNFKGFLAKICLKGWEEMLTVYHNPRCSKSRACLQLLQEASIPVEIIDYTRQGLSYELLQTFAKQLSLDNILRKNEPFYKELNLATADEQTILNAIIAHPQLLQRPIVVSGEQMLLARPPEKVLDFVRISQ</sequence>
<gene>
    <name evidence="5" type="primary">yfgD</name>
    <name evidence="5" type="ORF">Lbru_0071</name>
</gene>
<dbReference type="PROSITE" id="PS51353">
    <property type="entry name" value="ARSC"/>
    <property type="match status" value="1"/>
</dbReference>
<keyword evidence="2 4" id="KW-0560">Oxidoreductase</keyword>
<dbReference type="EC" id="1.20.4.1" evidence="4"/>
<dbReference type="AlphaFoldDB" id="A0A0W0SUU7"/>
<evidence type="ECO:0000313" key="6">
    <source>
        <dbReference type="Proteomes" id="UP000054742"/>
    </source>
</evidence>
<dbReference type="InterPro" id="IPR006660">
    <property type="entry name" value="Arsenate_reductase-like"/>
</dbReference>
<comment type="similarity">
    <text evidence="1 3 4">Belongs to the ArsC family.</text>
</comment>
<dbReference type="SUPFAM" id="SSF52833">
    <property type="entry name" value="Thioredoxin-like"/>
    <property type="match status" value="1"/>
</dbReference>
<evidence type="ECO:0000256" key="3">
    <source>
        <dbReference type="PROSITE-ProRule" id="PRU01282"/>
    </source>
</evidence>
<comment type="catalytic activity">
    <reaction evidence="4">
        <text>[glutaredoxin]-dithiol + arsenate + glutathione + H(+) = glutathionyl-S-S-[glutaredoxin] + arsenite + H2O</text>
        <dbReference type="Rhea" id="RHEA:22016"/>
        <dbReference type="Rhea" id="RHEA-COMP:10729"/>
        <dbReference type="Rhea" id="RHEA-COMP:17668"/>
        <dbReference type="ChEBI" id="CHEBI:15377"/>
        <dbReference type="ChEBI" id="CHEBI:15378"/>
        <dbReference type="ChEBI" id="CHEBI:29242"/>
        <dbReference type="ChEBI" id="CHEBI:29950"/>
        <dbReference type="ChEBI" id="CHEBI:48597"/>
        <dbReference type="ChEBI" id="CHEBI:57925"/>
        <dbReference type="ChEBI" id="CHEBI:146199"/>
        <dbReference type="EC" id="1.20.4.1"/>
    </reaction>
</comment>
<dbReference type="PATRIC" id="fig|29422.6.peg.72"/>
<dbReference type="InterPro" id="IPR006659">
    <property type="entry name" value="Arsenate_reductase"/>
</dbReference>
<evidence type="ECO:0000313" key="5">
    <source>
        <dbReference type="EMBL" id="KTC87120.1"/>
    </source>
</evidence>
<dbReference type="STRING" id="29422.Lbru_0071"/>
<keyword evidence="6" id="KW-1185">Reference proteome</keyword>
<dbReference type="GO" id="GO:0008794">
    <property type="term" value="F:arsenate reductase (glutaredoxin) activity"/>
    <property type="evidence" value="ECO:0007669"/>
    <property type="project" value="UniProtKB-UniRule"/>
</dbReference>
<organism evidence="5 6">
    <name type="scientific">Legionella brunensis</name>
    <dbReference type="NCBI Taxonomy" id="29422"/>
    <lineage>
        <taxon>Bacteria</taxon>
        <taxon>Pseudomonadati</taxon>
        <taxon>Pseudomonadota</taxon>
        <taxon>Gammaproteobacteria</taxon>
        <taxon>Legionellales</taxon>
        <taxon>Legionellaceae</taxon>
        <taxon>Legionella</taxon>
    </lineage>
</organism>
<dbReference type="InterPro" id="IPR036249">
    <property type="entry name" value="Thioredoxin-like_sf"/>
</dbReference>
<protein>
    <recommendedName>
        <fullName evidence="4">Arsenate reductase</fullName>
        <ecNumber evidence="4">1.20.4.1</ecNumber>
    </recommendedName>
</protein>
<name>A0A0W0SUU7_9GAMM</name>
<dbReference type="PANTHER" id="PTHR30041">
    <property type="entry name" value="ARSENATE REDUCTASE"/>
    <property type="match status" value="1"/>
</dbReference>